<comment type="caution">
    <text evidence="2">The sequence shown here is derived from an EMBL/GenBank/DDBJ whole genome shotgun (WGS) entry which is preliminary data.</text>
</comment>
<evidence type="ECO:0000313" key="3">
    <source>
        <dbReference type="Proteomes" id="UP000011783"/>
    </source>
</evidence>
<protein>
    <submittedName>
        <fullName evidence="2">Uncharacterized protein</fullName>
    </submittedName>
</protein>
<reference evidence="2 3" key="1">
    <citation type="submission" date="2013-01" db="EMBL/GenBank/DDBJ databases">
        <authorList>
            <person name="Harkins D.M."/>
            <person name="Durkin A.S."/>
            <person name="Brinkac L.M."/>
            <person name="Haft D.H."/>
            <person name="Selengut J.D."/>
            <person name="Sanka R."/>
            <person name="DePew J."/>
            <person name="Purushe J."/>
            <person name="Picardeau M."/>
            <person name="Werts C."/>
            <person name="Goarant C."/>
            <person name="Vinetz J.M."/>
            <person name="Sutton G.G."/>
            <person name="Nierman W.C."/>
            <person name="Fouts D.E."/>
        </authorList>
    </citation>
    <scope>NUCLEOTIDE SEQUENCE [LARGE SCALE GENOMIC DNA]</scope>
    <source>
        <strain evidence="2 3">200701203</strain>
    </source>
</reference>
<gene>
    <name evidence="2" type="ORF">LEP1GSC123_2749</name>
</gene>
<dbReference type="EMBL" id="AKWO02000045">
    <property type="protein sequence ID" value="EMG00505.1"/>
    <property type="molecule type" value="Genomic_DNA"/>
</dbReference>
<accession>M3HSD0</accession>
<dbReference type="Proteomes" id="UP000011783">
    <property type="component" value="Unassembled WGS sequence"/>
</dbReference>
<organism evidence="2 3">
    <name type="scientific">Leptospira borgpetersenii str. 200701203</name>
    <dbReference type="NCBI Taxonomy" id="1193007"/>
    <lineage>
        <taxon>Bacteria</taxon>
        <taxon>Pseudomonadati</taxon>
        <taxon>Spirochaetota</taxon>
        <taxon>Spirochaetia</taxon>
        <taxon>Leptospirales</taxon>
        <taxon>Leptospiraceae</taxon>
        <taxon>Leptospira</taxon>
    </lineage>
</organism>
<evidence type="ECO:0000256" key="1">
    <source>
        <dbReference type="SAM" id="Phobius"/>
    </source>
</evidence>
<keyword evidence="1" id="KW-0472">Membrane</keyword>
<feature type="transmembrane region" description="Helical" evidence="1">
    <location>
        <begin position="23"/>
        <end position="42"/>
    </location>
</feature>
<keyword evidence="1" id="KW-1133">Transmembrane helix</keyword>
<feature type="transmembrane region" description="Helical" evidence="1">
    <location>
        <begin position="49"/>
        <end position="72"/>
    </location>
</feature>
<name>M3HSD0_LEPBO</name>
<evidence type="ECO:0000313" key="2">
    <source>
        <dbReference type="EMBL" id="EMG00505.1"/>
    </source>
</evidence>
<keyword evidence="1" id="KW-0812">Transmembrane</keyword>
<dbReference type="AlphaFoldDB" id="M3HSD0"/>
<proteinExistence type="predicted"/>
<dbReference type="BioCyc" id="LBOR1193007:G11KN-2569-MONOMER"/>
<feature type="transmembrane region" description="Helical" evidence="1">
    <location>
        <begin position="78"/>
        <end position="97"/>
    </location>
</feature>
<sequence>MIFALVKTGDRPFPPEPPSQNSLWQLLLIGFCLVDGMALLFIPLGIYGSVLLTTILLLFLFLPLLFLVIRLSTKFGNLLYIALFLSLLSAGVSAFYIGHSIGFFLGIPVGKNANLAQGGEFGNDRILIFRGVKVLTNYVSSRSAVRKIKTEPKHTKTIYFHVAPLVSANWKEGDPIYVWIACGRVELPNCVWGNSVFFWGESLKAHSLYPYYKLSVQDAGRAYKFSIPEYPMIFRPISDPEKNLSEPECTGFRVYSFSTILGSFVFFWENFSARGSRGTGKQGFFEMLELLDFDYSVFWPDRLSRFRRERTTRKTQPRFLNSAPHSLS</sequence>